<keyword evidence="8" id="KW-1185">Reference proteome</keyword>
<dbReference type="GO" id="GO:0015171">
    <property type="term" value="F:amino acid transmembrane transporter activity"/>
    <property type="evidence" value="ECO:0007669"/>
    <property type="project" value="TreeGrafter"/>
</dbReference>
<feature type="transmembrane region" description="Helical" evidence="6">
    <location>
        <begin position="71"/>
        <end position="92"/>
    </location>
</feature>
<evidence type="ECO:0000256" key="3">
    <source>
        <dbReference type="ARBA" id="ARBA00022692"/>
    </source>
</evidence>
<evidence type="ECO:0000313" key="7">
    <source>
        <dbReference type="EMBL" id="MBA1155361.1"/>
    </source>
</evidence>
<feature type="transmembrane region" description="Helical" evidence="6">
    <location>
        <begin position="145"/>
        <end position="169"/>
    </location>
</feature>
<keyword evidence="5 6" id="KW-0472">Membrane</keyword>
<dbReference type="PANTHER" id="PTHR30086:SF20">
    <property type="entry name" value="ARGININE EXPORTER PROTEIN ARGO-RELATED"/>
    <property type="match status" value="1"/>
</dbReference>
<evidence type="ECO:0000313" key="8">
    <source>
        <dbReference type="Proteomes" id="UP000572984"/>
    </source>
</evidence>
<name>A0A838BJA0_9HYPH</name>
<dbReference type="EMBL" id="JACDXJ010000001">
    <property type="protein sequence ID" value="MBA1155361.1"/>
    <property type="molecule type" value="Genomic_DNA"/>
</dbReference>
<keyword evidence="3 6" id="KW-0812">Transmembrane</keyword>
<feature type="transmembrane region" description="Helical" evidence="6">
    <location>
        <begin position="112"/>
        <end position="133"/>
    </location>
</feature>
<dbReference type="PANTHER" id="PTHR30086">
    <property type="entry name" value="ARGININE EXPORTER PROTEIN ARGO"/>
    <property type="match status" value="1"/>
</dbReference>
<dbReference type="AlphaFoldDB" id="A0A838BJA0"/>
<keyword evidence="2" id="KW-1003">Cell membrane</keyword>
<evidence type="ECO:0000256" key="1">
    <source>
        <dbReference type="ARBA" id="ARBA00004651"/>
    </source>
</evidence>
<feature type="transmembrane region" description="Helical" evidence="6">
    <location>
        <begin position="41"/>
        <end position="64"/>
    </location>
</feature>
<evidence type="ECO:0000256" key="4">
    <source>
        <dbReference type="ARBA" id="ARBA00022989"/>
    </source>
</evidence>
<dbReference type="RefSeq" id="WP_181051008.1">
    <property type="nucleotide sequence ID" value="NZ_JACDXJ010000001.1"/>
</dbReference>
<accession>A0A838BJA0</accession>
<dbReference type="Proteomes" id="UP000572984">
    <property type="component" value="Unassembled WGS sequence"/>
</dbReference>
<gene>
    <name evidence="7" type="ORF">H0S73_04345</name>
</gene>
<dbReference type="Pfam" id="PF01810">
    <property type="entry name" value="LysE"/>
    <property type="match status" value="1"/>
</dbReference>
<dbReference type="InterPro" id="IPR001123">
    <property type="entry name" value="LeuE-type"/>
</dbReference>
<comment type="caution">
    <text evidence="7">The sequence shown here is derived from an EMBL/GenBank/DDBJ whole genome shotgun (WGS) entry which is preliminary data.</text>
</comment>
<reference evidence="7 8" key="1">
    <citation type="submission" date="2020-07" db="EMBL/GenBank/DDBJ databases">
        <title>Draft genome and description of Microvirga mediterraneensis Marseille-Q2068 sp. nov.</title>
        <authorList>
            <person name="Boxberger M."/>
        </authorList>
    </citation>
    <scope>NUCLEOTIDE SEQUENCE [LARGE SCALE GENOMIC DNA]</scope>
    <source>
        <strain evidence="7 8">Marseille-Q2068</strain>
    </source>
</reference>
<sequence>MDPAGLLLFSSALFIAAASPGPGIAAVVGRVLGRGLKEAVAFSIGIALGDVVWLTFAILGLAALAQAFHEVFLVIKYAGAAYLLYLAYKIWTVPALAREVTAETRPEHPAKLLLGGLALTLGNPKAIVFYLALLPTILDLTRITVLGYAELVAATLSVLGLVLAGYIVLAARARQLFTTPKAIRRLNRTTGALMAGAAAAVASR</sequence>
<organism evidence="7 8">
    <name type="scientific">Microvirga mediterraneensis</name>
    <dbReference type="NCBI Taxonomy" id="2754695"/>
    <lineage>
        <taxon>Bacteria</taxon>
        <taxon>Pseudomonadati</taxon>
        <taxon>Pseudomonadota</taxon>
        <taxon>Alphaproteobacteria</taxon>
        <taxon>Hyphomicrobiales</taxon>
        <taxon>Methylobacteriaceae</taxon>
        <taxon>Microvirga</taxon>
    </lineage>
</organism>
<evidence type="ECO:0000256" key="2">
    <source>
        <dbReference type="ARBA" id="ARBA00022475"/>
    </source>
</evidence>
<proteinExistence type="predicted"/>
<protein>
    <submittedName>
        <fullName evidence="7">LysE family translocator</fullName>
    </submittedName>
</protein>
<dbReference type="GO" id="GO:0005886">
    <property type="term" value="C:plasma membrane"/>
    <property type="evidence" value="ECO:0007669"/>
    <property type="project" value="UniProtKB-SubCell"/>
</dbReference>
<evidence type="ECO:0000256" key="5">
    <source>
        <dbReference type="ARBA" id="ARBA00023136"/>
    </source>
</evidence>
<keyword evidence="4 6" id="KW-1133">Transmembrane helix</keyword>
<evidence type="ECO:0000256" key="6">
    <source>
        <dbReference type="SAM" id="Phobius"/>
    </source>
</evidence>
<comment type="subcellular location">
    <subcellularLocation>
        <location evidence="1">Cell membrane</location>
        <topology evidence="1">Multi-pass membrane protein</topology>
    </subcellularLocation>
</comment>